<dbReference type="AlphaFoldDB" id="A0A0A8Y2A5"/>
<reference evidence="2" key="2">
    <citation type="journal article" date="2015" name="Data Brief">
        <title>Shoot transcriptome of the giant reed, Arundo donax.</title>
        <authorList>
            <person name="Barrero R.A."/>
            <person name="Guerrero F.D."/>
            <person name="Moolhuijzen P."/>
            <person name="Goolsby J.A."/>
            <person name="Tidwell J."/>
            <person name="Bellgard S.E."/>
            <person name="Bellgard M.I."/>
        </authorList>
    </citation>
    <scope>NUCLEOTIDE SEQUENCE</scope>
    <source>
        <tissue evidence="2">Shoot tissue taken approximately 20 cm above the soil surface</tissue>
    </source>
</reference>
<sequence length="40" mass="4235">MRAAAVAGEGASVPRESLHLPQRSASRNSQQQCGCSHRPC</sequence>
<proteinExistence type="predicted"/>
<organism evidence="2">
    <name type="scientific">Arundo donax</name>
    <name type="common">Giant reed</name>
    <name type="synonym">Donax arundinaceus</name>
    <dbReference type="NCBI Taxonomy" id="35708"/>
    <lineage>
        <taxon>Eukaryota</taxon>
        <taxon>Viridiplantae</taxon>
        <taxon>Streptophyta</taxon>
        <taxon>Embryophyta</taxon>
        <taxon>Tracheophyta</taxon>
        <taxon>Spermatophyta</taxon>
        <taxon>Magnoliopsida</taxon>
        <taxon>Liliopsida</taxon>
        <taxon>Poales</taxon>
        <taxon>Poaceae</taxon>
        <taxon>PACMAD clade</taxon>
        <taxon>Arundinoideae</taxon>
        <taxon>Arundineae</taxon>
        <taxon>Arundo</taxon>
    </lineage>
</organism>
<evidence type="ECO:0000313" key="2">
    <source>
        <dbReference type="EMBL" id="JAD17862.1"/>
    </source>
</evidence>
<protein>
    <submittedName>
        <fullName evidence="2">Uncharacterized protein</fullName>
    </submittedName>
</protein>
<reference evidence="2" key="1">
    <citation type="submission" date="2014-09" db="EMBL/GenBank/DDBJ databases">
        <authorList>
            <person name="Magalhaes I.L.F."/>
            <person name="Oliveira U."/>
            <person name="Santos F.R."/>
            <person name="Vidigal T.H.D.A."/>
            <person name="Brescovit A.D."/>
            <person name="Santos A.J."/>
        </authorList>
    </citation>
    <scope>NUCLEOTIDE SEQUENCE</scope>
    <source>
        <tissue evidence="2">Shoot tissue taken approximately 20 cm above the soil surface</tissue>
    </source>
</reference>
<name>A0A0A8Y2A5_ARUDO</name>
<feature type="compositionally biased region" description="Polar residues" evidence="1">
    <location>
        <begin position="23"/>
        <end position="34"/>
    </location>
</feature>
<feature type="region of interest" description="Disordered" evidence="1">
    <location>
        <begin position="1"/>
        <end position="40"/>
    </location>
</feature>
<accession>A0A0A8Y2A5</accession>
<evidence type="ECO:0000256" key="1">
    <source>
        <dbReference type="SAM" id="MobiDB-lite"/>
    </source>
</evidence>
<dbReference type="EMBL" id="GBRH01280033">
    <property type="protein sequence ID" value="JAD17862.1"/>
    <property type="molecule type" value="Transcribed_RNA"/>
</dbReference>